<evidence type="ECO:0000256" key="3">
    <source>
        <dbReference type="SAM" id="MobiDB-lite"/>
    </source>
</evidence>
<evidence type="ECO:0000256" key="1">
    <source>
        <dbReference type="ARBA" id="ARBA00022664"/>
    </source>
</evidence>
<keyword evidence="1" id="KW-0507">mRNA processing</keyword>
<feature type="domain" description="CID" evidence="4">
    <location>
        <begin position="2"/>
        <end position="134"/>
    </location>
</feature>
<dbReference type="EMBL" id="CAMAPF010000106">
    <property type="protein sequence ID" value="CAH9099719.1"/>
    <property type="molecule type" value="Genomic_DNA"/>
</dbReference>
<dbReference type="InterPro" id="IPR008942">
    <property type="entry name" value="ENTH_VHS"/>
</dbReference>
<feature type="region of interest" description="Disordered" evidence="3">
    <location>
        <begin position="484"/>
        <end position="510"/>
    </location>
</feature>
<feature type="coiled-coil region" evidence="2">
    <location>
        <begin position="218"/>
        <end position="277"/>
    </location>
</feature>
<dbReference type="PANTHER" id="PTHR12460:SF27">
    <property type="entry name" value="ENTH_VHS FAMILY PROTEIN"/>
    <property type="match status" value="1"/>
</dbReference>
<dbReference type="Proteomes" id="UP001152523">
    <property type="component" value="Unassembled WGS sequence"/>
</dbReference>
<dbReference type="Pfam" id="PF04818">
    <property type="entry name" value="CID"/>
    <property type="match status" value="1"/>
</dbReference>
<evidence type="ECO:0000259" key="4">
    <source>
        <dbReference type="PROSITE" id="PS51391"/>
    </source>
</evidence>
<keyword evidence="7" id="KW-1185">Reference proteome</keyword>
<organism evidence="6 7">
    <name type="scientific">Cuscuta epithymum</name>
    <dbReference type="NCBI Taxonomy" id="186058"/>
    <lineage>
        <taxon>Eukaryota</taxon>
        <taxon>Viridiplantae</taxon>
        <taxon>Streptophyta</taxon>
        <taxon>Embryophyta</taxon>
        <taxon>Tracheophyta</taxon>
        <taxon>Spermatophyta</taxon>
        <taxon>Magnoliopsida</taxon>
        <taxon>eudicotyledons</taxon>
        <taxon>Gunneridae</taxon>
        <taxon>Pentapetalae</taxon>
        <taxon>asterids</taxon>
        <taxon>lamiids</taxon>
        <taxon>Solanales</taxon>
        <taxon>Convolvulaceae</taxon>
        <taxon>Cuscuteae</taxon>
        <taxon>Cuscuta</taxon>
        <taxon>Cuscuta subgen. Cuscuta</taxon>
    </lineage>
</organism>
<dbReference type="GO" id="GO:0031124">
    <property type="term" value="P:mRNA 3'-end processing"/>
    <property type="evidence" value="ECO:0007669"/>
    <property type="project" value="TreeGrafter"/>
</dbReference>
<dbReference type="Gene3D" id="1.25.40.90">
    <property type="match status" value="1"/>
</dbReference>
<evidence type="ECO:0000313" key="5">
    <source>
        <dbReference type="EMBL" id="CAH9099719.1"/>
    </source>
</evidence>
<feature type="region of interest" description="Disordered" evidence="3">
    <location>
        <begin position="418"/>
        <end position="443"/>
    </location>
</feature>
<reference evidence="6" key="1">
    <citation type="submission" date="2022-07" db="EMBL/GenBank/DDBJ databases">
        <authorList>
            <person name="Macas J."/>
            <person name="Novak P."/>
            <person name="Neumann P."/>
        </authorList>
    </citation>
    <scope>NUCLEOTIDE SEQUENCE</scope>
</reference>
<gene>
    <name evidence="5" type="ORF">CEPIT_LOCUS15067</name>
    <name evidence="6" type="ORF">CEPIT_LOCUS37552</name>
</gene>
<feature type="compositionally biased region" description="Pro residues" evidence="3">
    <location>
        <begin position="499"/>
        <end position="510"/>
    </location>
</feature>
<keyword evidence="2" id="KW-0175">Coiled coil</keyword>
<dbReference type="SMART" id="SM00582">
    <property type="entry name" value="RPR"/>
    <property type="match status" value="1"/>
</dbReference>
<comment type="caution">
    <text evidence="6">The sequence shown here is derived from an EMBL/GenBank/DDBJ whole genome shotgun (WGS) entry which is preliminary data.</text>
</comment>
<dbReference type="PROSITE" id="PS51391">
    <property type="entry name" value="CID"/>
    <property type="match status" value="1"/>
</dbReference>
<dbReference type="InterPro" id="IPR006569">
    <property type="entry name" value="CID_dom"/>
</dbReference>
<evidence type="ECO:0000313" key="7">
    <source>
        <dbReference type="Proteomes" id="UP001152523"/>
    </source>
</evidence>
<dbReference type="FunFam" id="1.25.40.90:FF:000018">
    <property type="entry name" value="ENTH/VHS family protein isoform 1"/>
    <property type="match status" value="1"/>
</dbReference>
<dbReference type="GO" id="GO:0005634">
    <property type="term" value="C:nucleus"/>
    <property type="evidence" value="ECO:0007669"/>
    <property type="project" value="UniProtKB-ARBA"/>
</dbReference>
<dbReference type="EMBL" id="CAMAPF010001015">
    <property type="protein sequence ID" value="CAH9139385.1"/>
    <property type="molecule type" value="Genomic_DNA"/>
</dbReference>
<dbReference type="PANTHER" id="PTHR12460">
    <property type="entry name" value="CYCLIN-DEPENDENT KINASE INHIBITOR-RELATED PROTEIN"/>
    <property type="match status" value="1"/>
</dbReference>
<dbReference type="GO" id="GO:0000993">
    <property type="term" value="F:RNA polymerase II complex binding"/>
    <property type="evidence" value="ECO:0007669"/>
    <property type="project" value="TreeGrafter"/>
</dbReference>
<dbReference type="AlphaFoldDB" id="A0AAV0FUR5"/>
<evidence type="ECO:0000256" key="2">
    <source>
        <dbReference type="SAM" id="Coils"/>
    </source>
</evidence>
<accession>A0AAV0FUR5</accession>
<sequence>MNSVFNEEILEDKLSKLTTTQQCIETLSHWCIFHRSKAELVVTTWEKQFNSSELNHKVPLLYLANDILQNSKRRGNEFVTEFWKVLPSALKGLAENGDEQARNVASRLVNIWEERKVFGSQAKSLNDVMLGKELPTPLQFGRKRSRSVKILKRDSRSLRTKLTIGGPAEKIVSAFHMVLSEQANEEEEMNKCKSTVHRITKMEKGVDTALTTANDPNRKTLSKELEVEENVLKQCIQKLKVVEANRVALVCQLRESLNEQESELENVRTQIQVAHAQVEESSAMRKHLDNESYVADSKPSTTTTEKKTAAAIAAEVADKLTASTSSQYIMSSVLSTFAAEEAKNAGLAKSSSSVAPASFPSTPPINTANYSLTMPERPLSDPSVLIMHSPQVNTPPPPPPPSNPYQSVMVMQHHPTMLQGGHFSNAQQPQYHSLPPPNPPQPQQYLQTSGGIVGSYGYVTGPSPSYLGPLVPLAQPSLQHLNMPTHQSHALQLPQQQQQPPPPNFRPLFR</sequence>
<name>A0AAV0FUR5_9ASTE</name>
<dbReference type="CDD" id="cd16981">
    <property type="entry name" value="CID_RPRD_like"/>
    <property type="match status" value="1"/>
</dbReference>
<protein>
    <recommendedName>
        <fullName evidence="4">CID domain-containing protein</fullName>
    </recommendedName>
</protein>
<dbReference type="SUPFAM" id="SSF48464">
    <property type="entry name" value="ENTH/VHS domain"/>
    <property type="match status" value="1"/>
</dbReference>
<evidence type="ECO:0000313" key="6">
    <source>
        <dbReference type="EMBL" id="CAH9139385.1"/>
    </source>
</evidence>
<proteinExistence type="predicted"/>